<proteinExistence type="predicted"/>
<gene>
    <name evidence="1" type="ORF">HNR53_003720</name>
</gene>
<organism evidence="1 2">
    <name type="scientific">Bacillus benzoevorans</name>
    <dbReference type="NCBI Taxonomy" id="1456"/>
    <lineage>
        <taxon>Bacteria</taxon>
        <taxon>Bacillati</taxon>
        <taxon>Bacillota</taxon>
        <taxon>Bacilli</taxon>
        <taxon>Bacillales</taxon>
        <taxon>Bacillaceae</taxon>
        <taxon>Bacillus</taxon>
    </lineage>
</organism>
<evidence type="ECO:0000313" key="2">
    <source>
        <dbReference type="Proteomes" id="UP000531594"/>
    </source>
</evidence>
<dbReference type="RefSeq" id="WP_184528589.1">
    <property type="nucleotide sequence ID" value="NZ_JACHGK010000016.1"/>
</dbReference>
<dbReference type="EMBL" id="JACHGK010000016">
    <property type="protein sequence ID" value="MBB6447043.1"/>
    <property type="molecule type" value="Genomic_DNA"/>
</dbReference>
<keyword evidence="2" id="KW-1185">Reference proteome</keyword>
<protein>
    <submittedName>
        <fullName evidence="1">Uncharacterized protein</fullName>
    </submittedName>
</protein>
<dbReference type="Proteomes" id="UP000531594">
    <property type="component" value="Unassembled WGS sequence"/>
</dbReference>
<name>A0A7X0LWS7_9BACI</name>
<reference evidence="1 2" key="1">
    <citation type="submission" date="2020-08" db="EMBL/GenBank/DDBJ databases">
        <title>Genomic Encyclopedia of Type Strains, Phase IV (KMG-IV): sequencing the most valuable type-strain genomes for metagenomic binning, comparative biology and taxonomic classification.</title>
        <authorList>
            <person name="Goeker M."/>
        </authorList>
    </citation>
    <scope>NUCLEOTIDE SEQUENCE [LARGE SCALE GENOMIC DNA]</scope>
    <source>
        <strain evidence="1 2">DSM 5391</strain>
    </source>
</reference>
<dbReference type="AlphaFoldDB" id="A0A7X0LWS7"/>
<evidence type="ECO:0000313" key="1">
    <source>
        <dbReference type="EMBL" id="MBB6447043.1"/>
    </source>
</evidence>
<comment type="caution">
    <text evidence="1">The sequence shown here is derived from an EMBL/GenBank/DDBJ whole genome shotgun (WGS) entry which is preliminary data.</text>
</comment>
<accession>A0A7X0LWS7</accession>
<sequence>MNLTSFLHFLDDHHIDIWVSEDDLLVGMEEGNALPDSAHDYIHAHRQQIRKRLLNNIFAQSRQWNVANFGEVYCYHYSSTGYVFIERNEDETVDVYRCKFDMHQQATNIKGLHENIPFAKAYQKAKSFLKWFYSENPHIKKGKY</sequence>